<dbReference type="GO" id="GO:0009166">
    <property type="term" value="P:nucleotide catabolic process"/>
    <property type="evidence" value="ECO:0007669"/>
    <property type="project" value="InterPro"/>
</dbReference>
<dbReference type="PROSITE" id="PS50830">
    <property type="entry name" value="TNASE_3"/>
    <property type="match status" value="1"/>
</dbReference>
<keyword evidence="7" id="KW-1185">Reference proteome</keyword>
<evidence type="ECO:0000313" key="6">
    <source>
        <dbReference type="EMBL" id="PWK09065.1"/>
    </source>
</evidence>
<sequence length="2419" mass="253258">MKNSTKQLLVSALVLTTAFSPVTSSMAATGTSIGNSASVQSIQDLVLADVWAQDAIVQAKAWGLMSGDPTGNFRPLDTITRQELAVILTNLLQVQTDVASVSSYKDVTSAHWGARYIAAVTQAGLMQGDGNGAFRPDDSITREELAIVLARAAQADVQGKGAMLAVGDKNQVSDWAQDYVQAAIELGLMKGDGTNFNPTQHALRQEVAMVAVNFVSAVQKPAVLTAVTDNSVTINEAQYAVATNLQGLLNAKNAEALQGANVRFQAENGTIKAVTYLELTHAGTAVGTGEAEFSHNLVLDGQNATVGGNIKIAADYISVQNLKVTGDLEIGSALQNDFYGKNLQISGKTIVNGGDNNTVVFADSVLKTVDINKQDVRVEPKGQTQLEQINVNSNASIQADSTVTIPKLTVQGGAEHVDLKANIGTVEFNGAQNTVFTGEVNISNLKADGSGLLTLSTKGKIDKVDVTNAFGSLALGENVKVDSLMLPEGKQAKDVVRDYNNHNSQVGNINGTPNPNANPNAGGNAIPEHVVTSEEKVAFDKAALTESKLLGQNLALTAVTSNLTLPSKGENTSNITWASSDESVITPAGVVTRPPYSNGDVNVTLTATIRKGNAFDTKTFTVTVKKMNQTNAEAVTVAKNALTDSVVRGTNSALTDVTSNLILPTTGAEGTAITWTSDKPNVIAENGTVTRSLVATETVTLTATISKGDAQESKTFTVTVLQDTETQQALEAAQQALQLQFATGDTANSVSQNLVLPTSGASDTTISWTSSNSNLVSTDGVVTRPQYGAAAHQVTLTATITKNGYTVTKTFDLDIKFANVKIQLLSINDLHGKIDQTYQESVTTTTGPKVDLGRMDYLATHLYDHKAQNPDNTFIVHVGDATGGSSPVSALFLDEPTVETLQTIGFGGGTVGNHEFDRGTQELLRLKNGGASANNPNYAGMGFPLVVANVKYKANGEHILPPYFIKEIGGVKVGFIGVVTKSAAGMVMPAGIQDIEFTDETQAVNEAAAELKAQGIHAMVVLAHMDLTQDSPTTLSGPAADLAKNVDADVDVILAAHNHKIAKGTVNNKLLVQAYEYGKAFADVDLEIDPATQDIVSKQAEVVYNTHDVAPNQAVKSVIDKYLDKAGPTLHSVVGTSSVEMLGGYTATGDNALGNLIADSMRVSMNSDFAMMNGGGIRTNLKQGEIKWEDLFNILPFNNILTKVSIKGSALTEIINAQLSVRYGADYSVAGLNYTYDYTTAKVTNVTKSDGTPIDPNATYTLTVNNFMATATSSKYAIIGKSTLSTETGPEDLPALIDYVKSFNGAVPAPALGRIQISNTMTATNVPGAGDSVKVENLKPGQVISVYNIADAASTDSHLLGKTTVATGANSAIVSGLNLSQTGGTVYVTITVGSQEGVRFPITYSEETNNGTPNPTLNVGTPTFTESDANDGTVSGTEVLTLANGTFATDLTKADVTVNNLPAGLSYDVSRTSDTQLTVSFSGKATAHAAADSVANAFITVAQAKVSGATANVSSNNFAINFKDPAQPTYTAIANARGLAANTVTTIHGIITADNSAVGGGKLSTYVQDATGGVNVFMNSIPSGIDLKEGDEVAITGKMTVYNKLTEIAPTLGTDIKVLSHNNALPAVKATTLADLATAATAEPLEGQLVNVHGYLLSKPDTSTGTAWNMTLIDKDFNTVTLRVLGATNTAASLTEGTWYDITGIVGQYADTYQVMPRKAADISASTTQDPAPSTVGVIKQSTVLRGVDGDTIKLATPIYGADNVRFLSIDTPETVYNNMSQGPHGDAAHHSLDMLLPPNTPVELHFGAEPTDKYGRLLAHVFKDGKDMNLEQVRLGFAATYQIYPNLDGFETYANALLEAKQAKRGIWNPADPLLEMPFVFRARLDGNTPLSKPVGDFFTKQYVDPNLWYTIPAENRVFFWNETDVTNAGFSKKTFAANDASLFTDVYQVDAANATVSGFPYGVDINTVKATVLPVVGASVKYTKADGTTEITSGALATGNKMIVTAKDGSVKTYTINTDAIPVPATVTNVLATSADTKSDAVGGVVNTIRWSDTQYGMTYEVLRSTTGTVADAVSLGNVPAGRQVLTDADAEPGTTYTYFVVAKNDSGSTAASGVQVTTAADLAAVPEFGAPSSVGATSLDSNTVGIGGVKNVVTWTDTVGAGVSYKVKRGTLDDVTQATEIGTVEQGVQRYEDTTAVSGTAYYYYVVATDGTASAASSGVQVTTTKDQKSVATHLVISQVYGGGGNTGAPYKNDFIELYNPTDSDISLAGLSLQYGSATTTTWTSFGLSKTIKAHGYFLVQMAAGTNAAPLLPEADNIGTIILAGTSGRVALVSNTDLITGITDTDVIDFLGYGSATVFEGSAPTAVLTNTTAAIRRANDGTDSLDFGSGYDTNNNAADFVVVAPNPRNSSTPVKP</sequence>
<dbReference type="SUPFAM" id="SSF56300">
    <property type="entry name" value="Metallo-dependent phosphatases"/>
    <property type="match status" value="1"/>
</dbReference>
<dbReference type="InterPro" id="IPR002071">
    <property type="entry name" value="Thermonucl_AS"/>
</dbReference>
<feature type="domain" description="TNase-like" evidence="3">
    <location>
        <begin position="1738"/>
        <end position="1871"/>
    </location>
</feature>
<dbReference type="InterPro" id="IPR029052">
    <property type="entry name" value="Metallo-depent_PP-like"/>
</dbReference>
<dbReference type="InterPro" id="IPR046780">
    <property type="entry name" value="aBig_2"/>
</dbReference>
<keyword evidence="1 2" id="KW-0732">Signal</keyword>
<evidence type="ECO:0000256" key="2">
    <source>
        <dbReference type="SAM" id="SignalP"/>
    </source>
</evidence>
<proteinExistence type="predicted"/>
<evidence type="ECO:0000259" key="4">
    <source>
        <dbReference type="PROSITE" id="PS51272"/>
    </source>
</evidence>
<dbReference type="GO" id="GO:0008253">
    <property type="term" value="F:5'-nucleotidase activity"/>
    <property type="evidence" value="ECO:0007669"/>
    <property type="project" value="TreeGrafter"/>
</dbReference>
<dbReference type="GO" id="GO:0000166">
    <property type="term" value="F:nucleotide binding"/>
    <property type="evidence" value="ECO:0007669"/>
    <property type="project" value="InterPro"/>
</dbReference>
<evidence type="ECO:0000313" key="7">
    <source>
        <dbReference type="Proteomes" id="UP000245634"/>
    </source>
</evidence>
<evidence type="ECO:0000256" key="1">
    <source>
        <dbReference type="ARBA" id="ARBA00022729"/>
    </source>
</evidence>
<dbReference type="InterPro" id="IPR006179">
    <property type="entry name" value="5_nucleotidase/apyrase"/>
</dbReference>
<dbReference type="InterPro" id="IPR001119">
    <property type="entry name" value="SLH_dom"/>
</dbReference>
<dbReference type="InterPro" id="IPR006146">
    <property type="entry name" value="5'-Nucleotdase_CS"/>
</dbReference>
<dbReference type="GO" id="GO:0004518">
    <property type="term" value="F:nuclease activity"/>
    <property type="evidence" value="ECO:0007669"/>
    <property type="project" value="InterPro"/>
</dbReference>
<dbReference type="PROSITE" id="PS51272">
    <property type="entry name" value="SLH"/>
    <property type="match status" value="3"/>
</dbReference>
<dbReference type="Pfam" id="PF02872">
    <property type="entry name" value="5_nucleotid_C"/>
    <property type="match status" value="1"/>
</dbReference>
<accession>A0A316D809</accession>
<dbReference type="PROSITE" id="PS00786">
    <property type="entry name" value="5_NUCLEOTIDASE_2"/>
    <property type="match status" value="1"/>
</dbReference>
<organism evidence="6 7">
    <name type="scientific">Tumebacillus permanentifrigoris</name>
    <dbReference type="NCBI Taxonomy" id="378543"/>
    <lineage>
        <taxon>Bacteria</taxon>
        <taxon>Bacillati</taxon>
        <taxon>Bacillota</taxon>
        <taxon>Bacilli</taxon>
        <taxon>Bacillales</taxon>
        <taxon>Alicyclobacillaceae</taxon>
        <taxon>Tumebacillus</taxon>
    </lineage>
</organism>
<dbReference type="InterPro" id="IPR036116">
    <property type="entry name" value="FN3_sf"/>
</dbReference>
<feature type="signal peptide" evidence="2">
    <location>
        <begin position="1"/>
        <end position="27"/>
    </location>
</feature>
<dbReference type="Pfam" id="PF20578">
    <property type="entry name" value="aBig_2"/>
    <property type="match status" value="3"/>
</dbReference>
<dbReference type="Proteomes" id="UP000245634">
    <property type="component" value="Unassembled WGS sequence"/>
</dbReference>
<dbReference type="InterPro" id="IPR008334">
    <property type="entry name" value="5'-Nucleotdase_C"/>
</dbReference>
<dbReference type="Pfam" id="PF00395">
    <property type="entry name" value="SLH"/>
    <property type="match status" value="3"/>
</dbReference>
<dbReference type="GO" id="GO:0030288">
    <property type="term" value="C:outer membrane-bounded periplasmic space"/>
    <property type="evidence" value="ECO:0007669"/>
    <property type="project" value="TreeGrafter"/>
</dbReference>
<dbReference type="InterPro" id="IPR001322">
    <property type="entry name" value="Lamin_tail_dom"/>
</dbReference>
<dbReference type="Pfam" id="PF00565">
    <property type="entry name" value="SNase"/>
    <property type="match status" value="1"/>
</dbReference>
<feature type="domain" description="SLH" evidence="4">
    <location>
        <begin position="164"/>
        <end position="225"/>
    </location>
</feature>
<dbReference type="GO" id="GO:0008768">
    <property type="term" value="F:UDP-sugar diphosphatase activity"/>
    <property type="evidence" value="ECO:0007669"/>
    <property type="project" value="TreeGrafter"/>
</dbReference>
<dbReference type="SUPFAM" id="SSF49265">
    <property type="entry name" value="Fibronectin type III"/>
    <property type="match status" value="1"/>
</dbReference>
<feature type="domain" description="SLH" evidence="4">
    <location>
        <begin position="39"/>
        <end position="99"/>
    </location>
</feature>
<feature type="domain" description="LTD" evidence="5">
    <location>
        <begin position="2226"/>
        <end position="2358"/>
    </location>
</feature>
<dbReference type="Gene3D" id="3.60.21.10">
    <property type="match status" value="1"/>
</dbReference>
<dbReference type="PRINTS" id="PR01607">
    <property type="entry name" value="APYRASEFAMLY"/>
</dbReference>
<dbReference type="PANTHER" id="PTHR11575">
    <property type="entry name" value="5'-NUCLEOTIDASE-RELATED"/>
    <property type="match status" value="1"/>
</dbReference>
<dbReference type="SMART" id="SM00318">
    <property type="entry name" value="SNc"/>
    <property type="match status" value="1"/>
</dbReference>
<dbReference type="GO" id="GO:0046872">
    <property type="term" value="F:metal ion binding"/>
    <property type="evidence" value="ECO:0007669"/>
    <property type="project" value="InterPro"/>
</dbReference>
<dbReference type="Gene3D" id="2.60.40.10">
    <property type="entry name" value="Immunoglobulins"/>
    <property type="match status" value="2"/>
</dbReference>
<dbReference type="Pfam" id="PF00932">
    <property type="entry name" value="LTD"/>
    <property type="match status" value="1"/>
</dbReference>
<evidence type="ECO:0000259" key="5">
    <source>
        <dbReference type="PROSITE" id="PS51841"/>
    </source>
</evidence>
<dbReference type="InterPro" id="IPR036907">
    <property type="entry name" value="5'-Nucleotdase_C_sf"/>
</dbReference>
<dbReference type="SUPFAM" id="SSF50199">
    <property type="entry name" value="Staphylococcal nuclease"/>
    <property type="match status" value="1"/>
</dbReference>
<dbReference type="SUPFAM" id="SSF55816">
    <property type="entry name" value="5'-nucleotidase (syn. UDP-sugar hydrolase), C-terminal domain"/>
    <property type="match status" value="1"/>
</dbReference>
<dbReference type="PANTHER" id="PTHR11575:SF24">
    <property type="entry name" value="5'-NUCLEOTIDASE"/>
    <property type="match status" value="1"/>
</dbReference>
<dbReference type="RefSeq" id="WP_109690312.1">
    <property type="nucleotide sequence ID" value="NZ_QGGL01000014.1"/>
</dbReference>
<dbReference type="PROSITE" id="PS01284">
    <property type="entry name" value="TNASE_2"/>
    <property type="match status" value="1"/>
</dbReference>
<dbReference type="InterPro" id="IPR016071">
    <property type="entry name" value="Staphylococal_nuclease_OB-fold"/>
</dbReference>
<dbReference type="GO" id="GO:0003676">
    <property type="term" value="F:nucleic acid binding"/>
    <property type="evidence" value="ECO:0007669"/>
    <property type="project" value="InterPro"/>
</dbReference>
<dbReference type="Gene3D" id="3.90.780.10">
    <property type="entry name" value="5'-Nucleotidase, C-terminal domain"/>
    <property type="match status" value="1"/>
</dbReference>
<reference evidence="6 7" key="1">
    <citation type="submission" date="2018-05" db="EMBL/GenBank/DDBJ databases">
        <title>Genomic Encyclopedia of Type Strains, Phase IV (KMG-IV): sequencing the most valuable type-strain genomes for metagenomic binning, comparative biology and taxonomic classification.</title>
        <authorList>
            <person name="Goeker M."/>
        </authorList>
    </citation>
    <scope>NUCLEOTIDE SEQUENCE [LARGE SCALE GENOMIC DNA]</scope>
    <source>
        <strain evidence="6 7">DSM 18773</strain>
    </source>
</reference>
<dbReference type="InterPro" id="IPR013783">
    <property type="entry name" value="Ig-like_fold"/>
</dbReference>
<dbReference type="Gene3D" id="2.40.50.90">
    <property type="match status" value="1"/>
</dbReference>
<protein>
    <submittedName>
        <fullName evidence="6">2',3'-cyclic-nucleotide 2'-phosphodiesterase (5'-nucleotidase family)</fullName>
    </submittedName>
</protein>
<feature type="domain" description="SLH" evidence="4">
    <location>
        <begin position="100"/>
        <end position="163"/>
    </location>
</feature>
<evidence type="ECO:0000259" key="3">
    <source>
        <dbReference type="PROSITE" id="PS50830"/>
    </source>
</evidence>
<gene>
    <name evidence="6" type="ORF">C7459_114135</name>
</gene>
<dbReference type="Pfam" id="PF00149">
    <property type="entry name" value="Metallophos"/>
    <property type="match status" value="1"/>
</dbReference>
<feature type="chain" id="PRO_5016429490" evidence="2">
    <location>
        <begin position="28"/>
        <end position="2419"/>
    </location>
</feature>
<dbReference type="OrthoDB" id="4376109at2"/>
<comment type="caution">
    <text evidence="6">The sequence shown here is derived from an EMBL/GenBank/DDBJ whole genome shotgun (WGS) entry which is preliminary data.</text>
</comment>
<dbReference type="InterPro" id="IPR035437">
    <property type="entry name" value="SNase_OB-fold_sf"/>
</dbReference>
<dbReference type="EMBL" id="QGGL01000014">
    <property type="protein sequence ID" value="PWK09065.1"/>
    <property type="molecule type" value="Genomic_DNA"/>
</dbReference>
<dbReference type="PROSITE" id="PS51841">
    <property type="entry name" value="LTD"/>
    <property type="match status" value="1"/>
</dbReference>
<dbReference type="InterPro" id="IPR004843">
    <property type="entry name" value="Calcineurin-like_PHP"/>
</dbReference>
<name>A0A316D809_9BACL</name>